<dbReference type="RefSeq" id="WP_188384982.1">
    <property type="nucleotide sequence ID" value="NZ_BMEY01000012.1"/>
</dbReference>
<feature type="transmembrane region" description="Helical" evidence="1">
    <location>
        <begin position="34"/>
        <end position="53"/>
    </location>
</feature>
<evidence type="ECO:0000313" key="2">
    <source>
        <dbReference type="EMBL" id="GGA80451.1"/>
    </source>
</evidence>
<sequence length="115" mass="13310">MNLLQILSVIIIVVIIKSILNKKGISIGNYKKNFPLKFFLFLFSLGIFLKINSIYVEYEYFLKEVIEPTIIIVFIYIIIALLNRKNLLNKIHINDITGALLITLGVLSFIFFLMI</sequence>
<evidence type="ECO:0000313" key="3">
    <source>
        <dbReference type="Proteomes" id="UP000613512"/>
    </source>
</evidence>
<reference evidence="2" key="1">
    <citation type="journal article" date="2014" name="Int. J. Syst. Evol. Microbiol.">
        <title>Complete genome sequence of Corynebacterium casei LMG S-19264T (=DSM 44701T), isolated from a smear-ripened cheese.</title>
        <authorList>
            <consortium name="US DOE Joint Genome Institute (JGI-PGF)"/>
            <person name="Walter F."/>
            <person name="Albersmeier A."/>
            <person name="Kalinowski J."/>
            <person name="Ruckert C."/>
        </authorList>
    </citation>
    <scope>NUCLEOTIDE SEQUENCE</scope>
    <source>
        <strain evidence="2">CGMCC 1.12408</strain>
    </source>
</reference>
<proteinExistence type="predicted"/>
<protein>
    <submittedName>
        <fullName evidence="2">Uncharacterized protein</fullName>
    </submittedName>
</protein>
<organism evidence="2 3">
    <name type="scientific">Ornithinibacillus halotolerans</name>
    <dbReference type="NCBI Taxonomy" id="1274357"/>
    <lineage>
        <taxon>Bacteria</taxon>
        <taxon>Bacillati</taxon>
        <taxon>Bacillota</taxon>
        <taxon>Bacilli</taxon>
        <taxon>Bacillales</taxon>
        <taxon>Bacillaceae</taxon>
        <taxon>Ornithinibacillus</taxon>
    </lineage>
</organism>
<dbReference type="Proteomes" id="UP000613512">
    <property type="component" value="Unassembled WGS sequence"/>
</dbReference>
<keyword evidence="1" id="KW-0812">Transmembrane</keyword>
<gene>
    <name evidence="2" type="ORF">GCM10008025_24820</name>
</gene>
<keyword evidence="3" id="KW-1185">Reference proteome</keyword>
<dbReference type="EMBL" id="BMEY01000012">
    <property type="protein sequence ID" value="GGA80451.1"/>
    <property type="molecule type" value="Genomic_DNA"/>
</dbReference>
<feature type="transmembrane region" description="Helical" evidence="1">
    <location>
        <begin position="96"/>
        <end position="114"/>
    </location>
</feature>
<keyword evidence="1" id="KW-1133">Transmembrane helix</keyword>
<dbReference type="AlphaFoldDB" id="A0A916S2M4"/>
<accession>A0A916S2M4</accession>
<evidence type="ECO:0000256" key="1">
    <source>
        <dbReference type="SAM" id="Phobius"/>
    </source>
</evidence>
<feature type="transmembrane region" description="Helical" evidence="1">
    <location>
        <begin position="6"/>
        <end position="22"/>
    </location>
</feature>
<reference evidence="2" key="2">
    <citation type="submission" date="2020-09" db="EMBL/GenBank/DDBJ databases">
        <authorList>
            <person name="Sun Q."/>
            <person name="Zhou Y."/>
        </authorList>
    </citation>
    <scope>NUCLEOTIDE SEQUENCE</scope>
    <source>
        <strain evidence="2">CGMCC 1.12408</strain>
    </source>
</reference>
<name>A0A916S2M4_9BACI</name>
<comment type="caution">
    <text evidence="2">The sequence shown here is derived from an EMBL/GenBank/DDBJ whole genome shotgun (WGS) entry which is preliminary data.</text>
</comment>
<keyword evidence="1" id="KW-0472">Membrane</keyword>
<feature type="transmembrane region" description="Helical" evidence="1">
    <location>
        <begin position="65"/>
        <end position="84"/>
    </location>
</feature>